<feature type="region of interest" description="Disordered" evidence="2">
    <location>
        <begin position="1"/>
        <end position="32"/>
    </location>
</feature>
<proteinExistence type="inferred from homology"/>
<dbReference type="PANTHER" id="PTHR46525:SF2">
    <property type="entry name" value="EMB|CAB72159.1"/>
    <property type="match status" value="1"/>
</dbReference>
<dbReference type="GO" id="GO:0010150">
    <property type="term" value="P:leaf senescence"/>
    <property type="evidence" value="ECO:0007669"/>
    <property type="project" value="UniProtKB-ARBA"/>
</dbReference>
<dbReference type="AlphaFoldDB" id="A0A7J7NKT1"/>
<dbReference type="InterPro" id="IPR007608">
    <property type="entry name" value="Senescence_reg_S40"/>
</dbReference>
<organism evidence="3 4">
    <name type="scientific">Kingdonia uniflora</name>
    <dbReference type="NCBI Taxonomy" id="39325"/>
    <lineage>
        <taxon>Eukaryota</taxon>
        <taxon>Viridiplantae</taxon>
        <taxon>Streptophyta</taxon>
        <taxon>Embryophyta</taxon>
        <taxon>Tracheophyta</taxon>
        <taxon>Spermatophyta</taxon>
        <taxon>Magnoliopsida</taxon>
        <taxon>Ranunculales</taxon>
        <taxon>Circaeasteraceae</taxon>
        <taxon>Kingdonia</taxon>
    </lineage>
</organism>
<feature type="compositionally biased region" description="Acidic residues" evidence="2">
    <location>
        <begin position="15"/>
        <end position="25"/>
    </location>
</feature>
<comment type="similarity">
    <text evidence="1">Belongs to the senescence regulator S40 family.</text>
</comment>
<dbReference type="Proteomes" id="UP000541444">
    <property type="component" value="Unassembled WGS sequence"/>
</dbReference>
<evidence type="ECO:0000256" key="2">
    <source>
        <dbReference type="SAM" id="MobiDB-lite"/>
    </source>
</evidence>
<protein>
    <submittedName>
        <fullName evidence="3">Uncharacterized protein</fullName>
    </submittedName>
</protein>
<evidence type="ECO:0000256" key="1">
    <source>
        <dbReference type="ARBA" id="ARBA00034773"/>
    </source>
</evidence>
<gene>
    <name evidence="3" type="ORF">GIB67_027639</name>
</gene>
<dbReference type="PANTHER" id="PTHR46525">
    <property type="entry name" value="EMB|CAB72159.1"/>
    <property type="match status" value="1"/>
</dbReference>
<accession>A0A7J7NKT1</accession>
<dbReference type="Pfam" id="PF04520">
    <property type="entry name" value="Senescence_reg"/>
    <property type="match status" value="1"/>
</dbReference>
<dbReference type="OrthoDB" id="1917735at2759"/>
<feature type="compositionally biased region" description="Basic and acidic residues" evidence="2">
    <location>
        <begin position="1"/>
        <end position="14"/>
    </location>
</feature>
<sequence length="81" mass="9900">MIYRESHRERRRDDDEVFGDDEEGEDGMRRRIPPHEYLAKQLGRTRIASWFSVHERIRRTLKGRDLSRVRDAIWEKIGFED</sequence>
<evidence type="ECO:0000313" key="3">
    <source>
        <dbReference type="EMBL" id="KAF6167861.1"/>
    </source>
</evidence>
<keyword evidence="4" id="KW-1185">Reference proteome</keyword>
<evidence type="ECO:0000313" key="4">
    <source>
        <dbReference type="Proteomes" id="UP000541444"/>
    </source>
</evidence>
<dbReference type="EMBL" id="JACGCM010000715">
    <property type="protein sequence ID" value="KAF6167861.1"/>
    <property type="molecule type" value="Genomic_DNA"/>
</dbReference>
<comment type="caution">
    <text evidence="3">The sequence shown here is derived from an EMBL/GenBank/DDBJ whole genome shotgun (WGS) entry which is preliminary data.</text>
</comment>
<reference evidence="3 4" key="1">
    <citation type="journal article" date="2020" name="IScience">
        <title>Genome Sequencing of the Endangered Kingdonia uniflora (Circaeasteraceae, Ranunculales) Reveals Potential Mechanisms of Evolutionary Specialization.</title>
        <authorList>
            <person name="Sun Y."/>
            <person name="Deng T."/>
            <person name="Zhang A."/>
            <person name="Moore M.J."/>
            <person name="Landis J.B."/>
            <person name="Lin N."/>
            <person name="Zhang H."/>
            <person name="Zhang X."/>
            <person name="Huang J."/>
            <person name="Zhang X."/>
            <person name="Sun H."/>
            <person name="Wang H."/>
        </authorList>
    </citation>
    <scope>NUCLEOTIDE SEQUENCE [LARGE SCALE GENOMIC DNA]</scope>
    <source>
        <strain evidence="3">TB1705</strain>
        <tissue evidence="3">Leaf</tissue>
    </source>
</reference>
<name>A0A7J7NKT1_9MAGN</name>